<evidence type="ECO:0000256" key="2">
    <source>
        <dbReference type="ARBA" id="ARBA00022574"/>
    </source>
</evidence>
<dbReference type="PROSITE" id="PS50294">
    <property type="entry name" value="WD_REPEATS_REGION"/>
    <property type="match status" value="2"/>
</dbReference>
<evidence type="ECO:0000259" key="6">
    <source>
        <dbReference type="Pfam" id="PF12265"/>
    </source>
</evidence>
<dbReference type="Pfam" id="PF12265">
    <property type="entry name" value="CAF1C_H4-bd"/>
    <property type="match status" value="1"/>
</dbReference>
<keyword evidence="2 4" id="KW-0853">WD repeat</keyword>
<feature type="repeat" description="WD" evidence="4">
    <location>
        <begin position="945"/>
        <end position="987"/>
    </location>
</feature>
<reference evidence="7" key="1">
    <citation type="submission" date="2020-08" db="EMBL/GenBank/DDBJ databases">
        <title>Plant Genome Project.</title>
        <authorList>
            <person name="Zhang R.-G."/>
        </authorList>
    </citation>
    <scope>NUCLEOTIDE SEQUENCE</scope>
    <source>
        <strain evidence="7">WSP0</strain>
        <tissue evidence="7">Leaf</tissue>
    </source>
</reference>
<feature type="domain" description="Histone-binding protein RBBP4-like N-terminal" evidence="6">
    <location>
        <begin position="635"/>
        <end position="702"/>
    </location>
</feature>
<keyword evidence="8" id="KW-1185">Reference proteome</keyword>
<dbReference type="GO" id="GO:0042254">
    <property type="term" value="P:ribosome biogenesis"/>
    <property type="evidence" value="ECO:0007669"/>
    <property type="project" value="TreeGrafter"/>
</dbReference>
<comment type="caution">
    <text evidence="7">The sequence shown here is derived from an EMBL/GenBank/DDBJ whole genome shotgun (WGS) entry which is preliminary data.</text>
</comment>
<dbReference type="AlphaFoldDB" id="A0AAV6L298"/>
<accession>A0AAV6L298</accession>
<dbReference type="InterPro" id="IPR036322">
    <property type="entry name" value="WD40_repeat_dom_sf"/>
</dbReference>
<dbReference type="InterPro" id="IPR022052">
    <property type="entry name" value="Histone-bd_RBBP4-like_N"/>
</dbReference>
<dbReference type="InterPro" id="IPR015943">
    <property type="entry name" value="WD40/YVTN_repeat-like_dom_sf"/>
</dbReference>
<keyword evidence="3" id="KW-0677">Repeat</keyword>
<evidence type="ECO:0000256" key="1">
    <source>
        <dbReference type="ARBA" id="ARBA00009341"/>
    </source>
</evidence>
<organism evidence="7 8">
    <name type="scientific">Rhododendron griersonianum</name>
    <dbReference type="NCBI Taxonomy" id="479676"/>
    <lineage>
        <taxon>Eukaryota</taxon>
        <taxon>Viridiplantae</taxon>
        <taxon>Streptophyta</taxon>
        <taxon>Embryophyta</taxon>
        <taxon>Tracheophyta</taxon>
        <taxon>Spermatophyta</taxon>
        <taxon>Magnoliopsida</taxon>
        <taxon>eudicotyledons</taxon>
        <taxon>Gunneridae</taxon>
        <taxon>Pentapetalae</taxon>
        <taxon>asterids</taxon>
        <taxon>Ericales</taxon>
        <taxon>Ericaceae</taxon>
        <taxon>Ericoideae</taxon>
        <taxon>Rhodoreae</taxon>
        <taxon>Rhododendron</taxon>
    </lineage>
</organism>
<evidence type="ECO:0000256" key="3">
    <source>
        <dbReference type="ARBA" id="ARBA00022737"/>
    </source>
</evidence>
<dbReference type="Pfam" id="PF00400">
    <property type="entry name" value="WD40"/>
    <property type="match status" value="3"/>
</dbReference>
<feature type="compositionally biased region" description="Basic and acidic residues" evidence="5">
    <location>
        <begin position="140"/>
        <end position="149"/>
    </location>
</feature>
<feature type="compositionally biased region" description="Low complexity" evidence="5">
    <location>
        <begin position="608"/>
        <end position="619"/>
    </location>
</feature>
<dbReference type="GO" id="GO:0005730">
    <property type="term" value="C:nucleolus"/>
    <property type="evidence" value="ECO:0007669"/>
    <property type="project" value="TreeGrafter"/>
</dbReference>
<feature type="region of interest" description="Disordered" evidence="5">
    <location>
        <begin position="112"/>
        <end position="155"/>
    </location>
</feature>
<evidence type="ECO:0000256" key="5">
    <source>
        <dbReference type="SAM" id="MobiDB-lite"/>
    </source>
</evidence>
<sequence>MPGTIKVSVLEFKDLPSSIPPSSMLTKVVQIVSVVERGSWDEFISLEGGGNVHMRLQFVLSEDERNRVRSMRESAMKKKIDELLSKSLRRTEAASTTGDTVTSSLGINHEVSDSKRSVAHSQALSIGDPPIRVGDGGTSFDERQIKPNDTDGSEETSLAASMSKSLELDLGVLSRKSQQNIETKLQQVGLPKRPVLLQEPTSATKKSLVSSKLKMFQADQPEKQDTLGKTPSNLRKMISVFECLAKDIRPGIKPPPALKLQSKDPKLEDLARPRKTTSEMLKKPSLFGESQRIQKYEMTREEHIGFGKDYNGDQISEVIRKPFKLTSERLKNPFVIGESQQIQPYKAKKEEHIASDIDLNWSKWSQDEGQLEEPSTTHIRVKNESVTKPRRGLGRSGEVQQIHTYKAKREEHIGFDEDLNRSKSSLDTGQLKEPSIAHIRVEETKSIVENESRKRQNNLEGMSAVEAATVVERHGSGICSTYSRGIDVQGVSEDKLESAALFENADFPRESSDAWIFPDHARRLCITTGSIEVVSGLVEGFGIQERTPEGRNGFSLPEHVEKPNIQPRDCDVLNNGDEISDGLRTTQLDNSAQVESSNGPLGQGSSKGEGSSSSNSEPSMPVKVWQPGVDKIEEEEELQCDPSAYNSLHAFHIGWPCLSFDIVRDSLGLVRTSFPHTMFCVAGTQADKASLNSIGIFKISNISGKNRELVPSTTNGSDMDSDSSDSDEDDVVKDGGSAAPMRKVRHQGCVNRIRAMPQNPHISASWADTGHVQLWDFSSHLNALAESEAGVSQEDPPASNQAPLLKFGGHKDEGYAIDWSPLVPGRLVSGDCKNCIYLWEPTSGTTWNVGTNPFVGHTASVEDLQWSPTEADVFASCSVDGNIAIWDIRLGNSPAASIKAHNADVNVISWNRLASCMLASGSDDGTFSIRDLRLLKDGDSVVAHFEYHKHPITSIEWSPHEASTLTVSSSDNQLTVWDLSLERDEEEEAEFKAKTQEQVNAPTDIPPQLLFVHQGQKDLKELHWHPQIPGMIISTAADGFNILMPSNIETALPPSNDAQMI</sequence>
<dbReference type="Gene3D" id="2.130.10.10">
    <property type="entry name" value="YVTN repeat-like/Quinoprotein amine dehydrogenase"/>
    <property type="match status" value="1"/>
</dbReference>
<comment type="similarity">
    <text evidence="1">Belongs to the WD repeat RBAP46/RBAP48/MSI1 family.</text>
</comment>
<gene>
    <name evidence="7" type="ORF">RHGRI_008951</name>
</gene>
<name>A0AAV6L298_9ERIC</name>
<evidence type="ECO:0000256" key="4">
    <source>
        <dbReference type="PROSITE-ProRule" id="PRU00221"/>
    </source>
</evidence>
<dbReference type="EMBL" id="JACTNZ010000003">
    <property type="protein sequence ID" value="KAG5559210.1"/>
    <property type="molecule type" value="Genomic_DNA"/>
</dbReference>
<evidence type="ECO:0000313" key="7">
    <source>
        <dbReference type="EMBL" id="KAG5559210.1"/>
    </source>
</evidence>
<feature type="compositionally biased region" description="Polar residues" evidence="5">
    <location>
        <begin position="583"/>
        <end position="600"/>
    </location>
</feature>
<feature type="compositionally biased region" description="Acidic residues" evidence="5">
    <location>
        <begin position="719"/>
        <end position="731"/>
    </location>
</feature>
<dbReference type="InterPro" id="IPR051972">
    <property type="entry name" value="Glutamate-rich_WD_repeat"/>
</dbReference>
<feature type="repeat" description="WD" evidence="4">
    <location>
        <begin position="854"/>
        <end position="896"/>
    </location>
</feature>
<dbReference type="SMART" id="SM00320">
    <property type="entry name" value="WD40"/>
    <property type="match status" value="5"/>
</dbReference>
<dbReference type="PANTHER" id="PTHR45903">
    <property type="entry name" value="GLUTAMATE-RICH WD REPEAT-CONTAINING PROTEIN 1"/>
    <property type="match status" value="1"/>
</dbReference>
<dbReference type="PROSITE" id="PS50082">
    <property type="entry name" value="WD_REPEATS_2"/>
    <property type="match status" value="2"/>
</dbReference>
<evidence type="ECO:0000313" key="8">
    <source>
        <dbReference type="Proteomes" id="UP000823749"/>
    </source>
</evidence>
<dbReference type="Proteomes" id="UP000823749">
    <property type="component" value="Chromosome 3"/>
</dbReference>
<dbReference type="PANTHER" id="PTHR45903:SF1">
    <property type="entry name" value="GLUTAMATE-RICH WD REPEAT-CONTAINING PROTEIN 1"/>
    <property type="match status" value="1"/>
</dbReference>
<proteinExistence type="inferred from homology"/>
<protein>
    <recommendedName>
        <fullName evidence="6">Histone-binding protein RBBP4-like N-terminal domain-containing protein</fullName>
    </recommendedName>
</protein>
<dbReference type="InterPro" id="IPR001680">
    <property type="entry name" value="WD40_rpt"/>
</dbReference>
<feature type="region of interest" description="Disordered" evidence="5">
    <location>
        <begin position="707"/>
        <end position="738"/>
    </location>
</feature>
<dbReference type="SUPFAM" id="SSF50978">
    <property type="entry name" value="WD40 repeat-like"/>
    <property type="match status" value="1"/>
</dbReference>
<feature type="region of interest" description="Disordered" evidence="5">
    <location>
        <begin position="545"/>
        <end position="623"/>
    </location>
</feature>